<organism evidence="1 2">
    <name type="scientific">Ralstonia holmesii</name>
    <dbReference type="NCBI Taxonomy" id="3058602"/>
    <lineage>
        <taxon>Bacteria</taxon>
        <taxon>Pseudomonadati</taxon>
        <taxon>Pseudomonadota</taxon>
        <taxon>Betaproteobacteria</taxon>
        <taxon>Burkholderiales</taxon>
        <taxon>Burkholderiaceae</taxon>
        <taxon>Ralstonia</taxon>
    </lineage>
</organism>
<dbReference type="EMBL" id="CATZAT010000001">
    <property type="protein sequence ID" value="CAJ0780124.1"/>
    <property type="molecule type" value="Genomic_DNA"/>
</dbReference>
<reference evidence="1 2" key="1">
    <citation type="submission" date="2023-07" db="EMBL/GenBank/DDBJ databases">
        <authorList>
            <person name="Peeters C."/>
        </authorList>
    </citation>
    <scope>NUCLEOTIDE SEQUENCE [LARGE SCALE GENOMIC DNA]</scope>
    <source>
        <strain evidence="1 2">LMG 18096</strain>
    </source>
</reference>
<accession>A0ABC8QET9</accession>
<proteinExistence type="predicted"/>
<comment type="caution">
    <text evidence="1">The sequence shown here is derived from an EMBL/GenBank/DDBJ whole genome shotgun (WGS) entry which is preliminary data.</text>
</comment>
<keyword evidence="2" id="KW-1185">Reference proteome</keyword>
<dbReference type="Proteomes" id="UP001189663">
    <property type="component" value="Unassembled WGS sequence"/>
</dbReference>
<sequence>MRPHRLPQCLLSALTLSLALAGLVSQRTRR</sequence>
<name>A0ABC8QET9_9RALS</name>
<protein>
    <submittedName>
        <fullName evidence="1">Uncharacterized protein</fullName>
    </submittedName>
</protein>
<evidence type="ECO:0000313" key="1">
    <source>
        <dbReference type="EMBL" id="CAJ0780124.1"/>
    </source>
</evidence>
<gene>
    <name evidence="1" type="ORF">LMG18096_01002</name>
</gene>
<evidence type="ECO:0000313" key="2">
    <source>
        <dbReference type="Proteomes" id="UP001189663"/>
    </source>
</evidence>
<dbReference type="AlphaFoldDB" id="A0ABC8QET9"/>